<dbReference type="EMBL" id="CP155573">
    <property type="protein sequence ID" value="XFO64808.1"/>
    <property type="molecule type" value="Genomic_DNA"/>
</dbReference>
<protein>
    <submittedName>
        <fullName evidence="1">Polysialic acid O-acetyltransferase</fullName>
        <ecNumber evidence="1">2.3.1.136</ecNumber>
    </submittedName>
</protein>
<dbReference type="InterPro" id="IPR011004">
    <property type="entry name" value="Trimer_LpxA-like_sf"/>
</dbReference>
<dbReference type="PANTHER" id="PTHR23416">
    <property type="entry name" value="SIALIC ACID SYNTHASE-RELATED"/>
    <property type="match status" value="1"/>
</dbReference>
<dbReference type="CDD" id="cd04647">
    <property type="entry name" value="LbH_MAT_like"/>
    <property type="match status" value="1"/>
</dbReference>
<dbReference type="Proteomes" id="UP000216752">
    <property type="component" value="Chromosome"/>
</dbReference>
<name>A0ABZ3IHB4_9FIRM</name>
<keyword evidence="2" id="KW-1185">Reference proteome</keyword>
<gene>
    <name evidence="1" type="primary">neuO</name>
    <name evidence="1" type="ORF">SPSIL_009170</name>
</gene>
<dbReference type="PANTHER" id="PTHR23416:SF78">
    <property type="entry name" value="LIPOPOLYSACCHARIDE BIOSYNTHESIS O-ACETYL TRANSFERASE WBBJ-RELATED"/>
    <property type="match status" value="1"/>
</dbReference>
<accession>A0ABZ3IHB4</accession>
<dbReference type="InterPro" id="IPR051159">
    <property type="entry name" value="Hexapeptide_acetyltransf"/>
</dbReference>
<keyword evidence="1" id="KW-0012">Acyltransferase</keyword>
<organism evidence="1 2">
    <name type="scientific">Sporomusa silvacetica DSM 10669</name>
    <dbReference type="NCBI Taxonomy" id="1123289"/>
    <lineage>
        <taxon>Bacteria</taxon>
        <taxon>Bacillati</taxon>
        <taxon>Bacillota</taxon>
        <taxon>Negativicutes</taxon>
        <taxon>Selenomonadales</taxon>
        <taxon>Sporomusaceae</taxon>
        <taxon>Sporomusa</taxon>
    </lineage>
</organism>
<evidence type="ECO:0000313" key="1">
    <source>
        <dbReference type="EMBL" id="XFO64808.1"/>
    </source>
</evidence>
<keyword evidence="1" id="KW-0808">Transferase</keyword>
<reference evidence="1" key="1">
    <citation type="submission" date="2024-05" db="EMBL/GenBank/DDBJ databases">
        <title>Isolation and characterization of Sporomusa carbonis sp. nov., a carboxydotrophic hydrogenogen in the genus of Sporomusa isolated from a charcoal burning pile.</title>
        <authorList>
            <person name="Boeer T."/>
            <person name="Rosenbaum F."/>
            <person name="Eysell L."/>
            <person name="Mueller V."/>
            <person name="Daniel R."/>
            <person name="Poehlein A."/>
        </authorList>
    </citation>
    <scope>NUCLEOTIDE SEQUENCE [LARGE SCALE GENOMIC DNA]</scope>
    <source>
        <strain evidence="1">DSM 10669</strain>
    </source>
</reference>
<dbReference type="Gene3D" id="2.160.10.10">
    <property type="entry name" value="Hexapeptide repeat proteins"/>
    <property type="match status" value="1"/>
</dbReference>
<proteinExistence type="predicted"/>
<dbReference type="EC" id="2.3.1.136" evidence="1"/>
<sequence>MQNCLSWLHSIFRYKIKDNGKGNTVINNGVLKEVKIVFSGDNNVVEIGKGTLLRNTRIIVLGNNNKLNIGERCKIRDSLFKFWDNNELIKLGNYTTSSGTDILVSEPNLSITIGNDCMFSSGISISNGDGHTIIDLKTRKRINFDKNITIGNHVWVGAYSRILKGANINNNSIVGLGSVVTGEVPNNSIVGGIPARVIKKSINWIREKYSSTEPIPEALILDAD</sequence>
<dbReference type="SUPFAM" id="SSF51161">
    <property type="entry name" value="Trimeric LpxA-like enzymes"/>
    <property type="match status" value="1"/>
</dbReference>
<dbReference type="RefSeq" id="WP_094607721.1">
    <property type="nucleotide sequence ID" value="NZ_CP155573.1"/>
</dbReference>
<dbReference type="GO" id="GO:0050208">
    <property type="term" value="F:polysialic-acid O-acetyltransferase activity"/>
    <property type="evidence" value="ECO:0007669"/>
    <property type="project" value="UniProtKB-EC"/>
</dbReference>
<evidence type="ECO:0000313" key="2">
    <source>
        <dbReference type="Proteomes" id="UP000216752"/>
    </source>
</evidence>